<feature type="region of interest" description="Disordered" evidence="2">
    <location>
        <begin position="293"/>
        <end position="328"/>
    </location>
</feature>
<dbReference type="AlphaFoldDB" id="A0A1Y5II20"/>
<dbReference type="Proteomes" id="UP000195557">
    <property type="component" value="Unassembled WGS sequence"/>
</dbReference>
<evidence type="ECO:0000256" key="2">
    <source>
        <dbReference type="SAM" id="MobiDB-lite"/>
    </source>
</evidence>
<dbReference type="EMBL" id="KZ155771">
    <property type="protein sequence ID" value="OUS49210.1"/>
    <property type="molecule type" value="Genomic_DNA"/>
</dbReference>
<gene>
    <name evidence="3" type="ORF">BE221DRAFT_66816</name>
</gene>
<feature type="compositionally biased region" description="Low complexity" evidence="2">
    <location>
        <begin position="63"/>
        <end position="77"/>
    </location>
</feature>
<evidence type="ECO:0000256" key="1">
    <source>
        <dbReference type="SAM" id="Coils"/>
    </source>
</evidence>
<protein>
    <submittedName>
        <fullName evidence="3">Uncharacterized protein</fullName>
    </submittedName>
</protein>
<feature type="compositionally biased region" description="Basic residues" evidence="2">
    <location>
        <begin position="43"/>
        <end position="52"/>
    </location>
</feature>
<reference evidence="3" key="1">
    <citation type="submission" date="2017-04" db="EMBL/GenBank/DDBJ databases">
        <title>Population genomics of picophytoplankton unveils novel chromosome hypervariability.</title>
        <authorList>
            <consortium name="DOE Joint Genome Institute"/>
            <person name="Blanc-Mathieu R."/>
            <person name="Krasovec M."/>
            <person name="Hebrard M."/>
            <person name="Yau S."/>
            <person name="Desgranges E."/>
            <person name="Martin J."/>
            <person name="Schackwitz W."/>
            <person name="Kuo A."/>
            <person name="Salin G."/>
            <person name="Donnadieu C."/>
            <person name="Desdevises Y."/>
            <person name="Sanchez-Ferandin S."/>
            <person name="Moreau H."/>
            <person name="Rivals E."/>
            <person name="Grigoriev I.V."/>
            <person name="Grimsley N."/>
            <person name="Eyre-Walker A."/>
            <person name="Piganeau G."/>
        </authorList>
    </citation>
    <scope>NUCLEOTIDE SEQUENCE [LARGE SCALE GENOMIC DNA]</scope>
    <source>
        <strain evidence="3">RCC 1115</strain>
    </source>
</reference>
<feature type="compositionally biased region" description="Basic and acidic residues" evidence="2">
    <location>
        <begin position="53"/>
        <end position="62"/>
    </location>
</feature>
<proteinExistence type="predicted"/>
<organism evidence="3">
    <name type="scientific">Ostreococcus tauri</name>
    <name type="common">Marine green alga</name>
    <dbReference type="NCBI Taxonomy" id="70448"/>
    <lineage>
        <taxon>Eukaryota</taxon>
        <taxon>Viridiplantae</taxon>
        <taxon>Chlorophyta</taxon>
        <taxon>Mamiellophyceae</taxon>
        <taxon>Mamiellales</taxon>
        <taxon>Bathycoccaceae</taxon>
        <taxon>Ostreococcus</taxon>
    </lineage>
</organism>
<sequence>MPLPPRAIAARGVADWFHFHGRARGRGANEGSGTRGGHDWRARRGNLRRARARRGDGTRTKSEGASGSSRSSSSTDGGSKKLGGDGGFGGLWDKAKALTKNVTEKGAEWATTTQNAVTKQVNEKVKLMQPQMEVAVDYFGPTTRQLKELTKPLVEPVRKEWMNLKPETRRVMKGGFWGALFGNIVLGWPARAERKQLRRKIEAMQLERTKMLVDDFSLEREVLALNAENRRLEKRTLRAEMALNAIKRRLGEYVVAPKDESNYSDPNLSGILPGAPWANDLLDSVGQRINNLPEAQAKKAHGAKTTDVPAPKKANPVTSSVASRGPDE</sequence>
<keyword evidence="1" id="KW-0175">Coiled coil</keyword>
<accession>A0A1Y5II20</accession>
<name>A0A1Y5II20_OSTTA</name>
<evidence type="ECO:0000313" key="3">
    <source>
        <dbReference type="EMBL" id="OUS49210.1"/>
    </source>
</evidence>
<feature type="coiled-coil region" evidence="1">
    <location>
        <begin position="194"/>
        <end position="249"/>
    </location>
</feature>
<feature type="region of interest" description="Disordered" evidence="2">
    <location>
        <begin position="23"/>
        <end position="86"/>
    </location>
</feature>